<name>A0A2C9LJG6_BIOGL</name>
<dbReference type="VEuPathDB" id="VectorBase:BGLAX_035431"/>
<proteinExistence type="predicted"/>
<evidence type="ECO:0000313" key="1">
    <source>
        <dbReference type="EnsemblMetazoa" id="BGLB031868-PA"/>
    </source>
</evidence>
<evidence type="ECO:0000313" key="2">
    <source>
        <dbReference type="Proteomes" id="UP000076420"/>
    </source>
</evidence>
<dbReference type="VEuPathDB" id="VectorBase:BGLB031868"/>
<sequence>MAELHGDHETQECEVGEADLHKYMTGCKKNPGHEQFIPISTFSVKQLPKGFRDSDLFGYIKAVADLTVKIDVKMTSPHRPEVWPKTNHLYPFYNTRGNTNLRSGSGMIVYVDRFLNGVDQYGAQGSKKCWCTKCEHSDSPSNVLWELVVFTASHVVFDDIEASHTSLKLFYDKDGCPEIVVDKVRVDNVNVEYDRCKLKCVTCDQSLGQKLETMRKYYRHEVCKKFESKYQSFPDKPNLTIIVSHPHGCSKQISIGHWEREIKVDDIFSKFFYTTCTCPGSSGAIVHCLGNSKTTSMSKYVHCGSLKFGLNYSGVGYIM</sequence>
<dbReference type="Proteomes" id="UP000076420">
    <property type="component" value="Unassembled WGS sequence"/>
</dbReference>
<gene>
    <name evidence="1" type="primary">106062297</name>
</gene>
<accession>A0A2C9LJG6</accession>
<dbReference type="RefSeq" id="XP_013076017.2">
    <property type="nucleotide sequence ID" value="XM_013220563.2"/>
</dbReference>
<dbReference type="AlphaFoldDB" id="A0A2C9LJG6"/>
<organism evidence="1 2">
    <name type="scientific">Biomphalaria glabrata</name>
    <name type="common">Bloodfluke planorb</name>
    <name type="synonym">Freshwater snail</name>
    <dbReference type="NCBI Taxonomy" id="6526"/>
    <lineage>
        <taxon>Eukaryota</taxon>
        <taxon>Metazoa</taxon>
        <taxon>Spiralia</taxon>
        <taxon>Lophotrochozoa</taxon>
        <taxon>Mollusca</taxon>
        <taxon>Gastropoda</taxon>
        <taxon>Heterobranchia</taxon>
        <taxon>Euthyneura</taxon>
        <taxon>Panpulmonata</taxon>
        <taxon>Hygrophila</taxon>
        <taxon>Lymnaeoidea</taxon>
        <taxon>Planorbidae</taxon>
        <taxon>Biomphalaria</taxon>
    </lineage>
</organism>
<protein>
    <submittedName>
        <fullName evidence="1">Uncharacterized protein</fullName>
    </submittedName>
</protein>
<dbReference type="KEGG" id="bgt:106062297"/>
<dbReference type="EnsemblMetazoa" id="BGLB031868-RA">
    <property type="protein sequence ID" value="BGLB031868-PA"/>
    <property type="gene ID" value="BGLB031868"/>
</dbReference>
<reference evidence="1" key="1">
    <citation type="submission" date="2020-05" db="UniProtKB">
        <authorList>
            <consortium name="EnsemblMetazoa"/>
        </authorList>
    </citation>
    <scope>IDENTIFICATION</scope>
    <source>
        <strain evidence="1">BB02</strain>
    </source>
</reference>